<keyword evidence="3" id="KW-1185">Reference proteome</keyword>
<name>A0A183SIE2_SCHSO</name>
<evidence type="ECO:0000313" key="4">
    <source>
        <dbReference type="WBParaSite" id="SSLN_0000413401-mRNA-1"/>
    </source>
</evidence>
<protein>
    <submittedName>
        <fullName evidence="4">BAH domain-containing protein</fullName>
    </submittedName>
</protein>
<feature type="region of interest" description="Disordered" evidence="1">
    <location>
        <begin position="374"/>
        <end position="410"/>
    </location>
</feature>
<accession>A0A183SIE2</accession>
<dbReference type="OrthoDB" id="10557491at2759"/>
<evidence type="ECO:0000256" key="1">
    <source>
        <dbReference type="SAM" id="MobiDB-lite"/>
    </source>
</evidence>
<reference evidence="4" key="1">
    <citation type="submission" date="2016-06" db="UniProtKB">
        <authorList>
            <consortium name="WormBaseParasite"/>
        </authorList>
    </citation>
    <scope>IDENTIFICATION</scope>
</reference>
<feature type="compositionally biased region" description="Acidic residues" evidence="1">
    <location>
        <begin position="378"/>
        <end position="410"/>
    </location>
</feature>
<sequence length="410" mass="45197">MQLLTPYYFPRDHNSPSSSVSSTTFSFPSPPDATSLDFVLLRCFASLNEEGKSVQGVDGHDRVHRLPSHHAAHNANSGGWRELSPANCPITIQLSTAGLPLSLLTSSSSTSATQSTSKLPQDKVQPLYENDAVVDLTTEPFLKRKLVGSTRVGRSASDLPGGKPPLKYAHGSVPSVVLKLGDLRAHDNVPNYLYLKNHQPTGKLLISYRWISRSDCPSVRGYNFFPPRNETKEEDNYEDSTRISLLPWLNDSWVELTPRYSRKARTTVAVVDAALRSTAETGMGKDEVAFQPVAVHSSTAADTDELVLPRCATWSPLSRSDLSLPFAFQFSYQAIKERPTLNWRCLVQNSNACTCNALSYCSFRCLSDFVEDGGGGGGDEDDDGGGGDEDDYYYYSDDGDDEEEEDEDYY</sequence>
<evidence type="ECO:0000313" key="2">
    <source>
        <dbReference type="EMBL" id="VDL90375.1"/>
    </source>
</evidence>
<gene>
    <name evidence="2" type="ORF">SSLN_LOCUS3990</name>
</gene>
<reference evidence="2 3" key="2">
    <citation type="submission" date="2018-11" db="EMBL/GenBank/DDBJ databases">
        <authorList>
            <consortium name="Pathogen Informatics"/>
        </authorList>
    </citation>
    <scope>NUCLEOTIDE SEQUENCE [LARGE SCALE GENOMIC DNA]</scope>
    <source>
        <strain evidence="2 3">NST_G2</strain>
    </source>
</reference>
<dbReference type="EMBL" id="UYSU01032711">
    <property type="protein sequence ID" value="VDL90375.1"/>
    <property type="molecule type" value="Genomic_DNA"/>
</dbReference>
<proteinExistence type="predicted"/>
<organism evidence="4">
    <name type="scientific">Schistocephalus solidus</name>
    <name type="common">Tapeworm</name>
    <dbReference type="NCBI Taxonomy" id="70667"/>
    <lineage>
        <taxon>Eukaryota</taxon>
        <taxon>Metazoa</taxon>
        <taxon>Spiralia</taxon>
        <taxon>Lophotrochozoa</taxon>
        <taxon>Platyhelminthes</taxon>
        <taxon>Cestoda</taxon>
        <taxon>Eucestoda</taxon>
        <taxon>Diphyllobothriidea</taxon>
        <taxon>Diphyllobothriidae</taxon>
        <taxon>Schistocephalus</taxon>
    </lineage>
</organism>
<dbReference type="Proteomes" id="UP000275846">
    <property type="component" value="Unassembled WGS sequence"/>
</dbReference>
<dbReference type="AlphaFoldDB" id="A0A183SIE2"/>
<dbReference type="WBParaSite" id="SSLN_0000413401-mRNA-1">
    <property type="protein sequence ID" value="SSLN_0000413401-mRNA-1"/>
    <property type="gene ID" value="SSLN_0000413401"/>
</dbReference>
<evidence type="ECO:0000313" key="3">
    <source>
        <dbReference type="Proteomes" id="UP000275846"/>
    </source>
</evidence>